<dbReference type="KEGG" id="lha:LHA_2510"/>
<dbReference type="Gene3D" id="2.40.160.20">
    <property type="match status" value="1"/>
</dbReference>
<dbReference type="PATRIC" id="fig|449.7.peg.1107"/>
<dbReference type="EMBL" id="LN681225">
    <property type="protein sequence ID" value="CEK11520.1"/>
    <property type="molecule type" value="Genomic_DNA"/>
</dbReference>
<reference evidence="2" key="1">
    <citation type="submission" date="2014-09" db="EMBL/GenBank/DDBJ databases">
        <authorList>
            <person name="Gomez-Valero L."/>
        </authorList>
    </citation>
    <scope>NUCLEOTIDE SEQUENCE [LARGE SCALE GENOMIC DNA]</scope>
    <source>
        <strain evidence="2">ATCC35250</strain>
    </source>
</reference>
<evidence type="ECO:0000313" key="2">
    <source>
        <dbReference type="Proteomes" id="UP000032803"/>
    </source>
</evidence>
<protein>
    <submittedName>
        <fullName evidence="1">Uncharacterized protein</fullName>
    </submittedName>
</protein>
<dbReference type="Proteomes" id="UP000032803">
    <property type="component" value="Chromosome I"/>
</dbReference>
<accession>A0A0A8URN4</accession>
<keyword evidence="2" id="KW-1185">Reference proteome</keyword>
<evidence type="ECO:0000313" key="1">
    <source>
        <dbReference type="EMBL" id="CEK11520.1"/>
    </source>
</evidence>
<dbReference type="SUPFAM" id="SSF56925">
    <property type="entry name" value="OMPA-like"/>
    <property type="match status" value="1"/>
</dbReference>
<proteinExistence type="predicted"/>
<sequence length="68" mass="8071">MKDHSRYAFAYQLMAGIEWQYKRLSLDAGYQYFNGGRFETDNYVFASSTPVIAPFWTDRLKSNEFLQE</sequence>
<organism evidence="1 2">
    <name type="scientific">Legionella hackeliae</name>
    <dbReference type="NCBI Taxonomy" id="449"/>
    <lineage>
        <taxon>Bacteria</taxon>
        <taxon>Pseudomonadati</taxon>
        <taxon>Pseudomonadota</taxon>
        <taxon>Gammaproteobacteria</taxon>
        <taxon>Legionellales</taxon>
        <taxon>Legionellaceae</taxon>
        <taxon>Legionella</taxon>
    </lineage>
</organism>
<dbReference type="RefSeq" id="WP_147292352.1">
    <property type="nucleotide sequence ID" value="NZ_LN681225.1"/>
</dbReference>
<name>A0A0A8URN4_LEGHA</name>
<dbReference type="STRING" id="449.LHA_2510"/>
<dbReference type="InterPro" id="IPR011250">
    <property type="entry name" value="OMP/PagP_B-barrel"/>
</dbReference>
<dbReference type="AlphaFoldDB" id="A0A0A8URN4"/>
<gene>
    <name evidence="1" type="ORF">LHA_2510</name>
</gene>
<dbReference type="OrthoDB" id="5650049at2"/>
<dbReference type="HOGENOM" id="CLU_2788785_0_0_6"/>